<dbReference type="Gene3D" id="1.10.10.10">
    <property type="entry name" value="Winged helix-like DNA-binding domain superfamily/Winged helix DNA-binding domain"/>
    <property type="match status" value="1"/>
</dbReference>
<dbReference type="PANTHER" id="PTHR43252">
    <property type="entry name" value="TRANSCRIPTIONAL REGULATOR YQJI"/>
    <property type="match status" value="1"/>
</dbReference>
<dbReference type="RefSeq" id="WP_284365956.1">
    <property type="nucleotide sequence ID" value="NZ_BSNI01000002.1"/>
</dbReference>
<dbReference type="SUPFAM" id="SSF46785">
    <property type="entry name" value="Winged helix' DNA-binding domain"/>
    <property type="match status" value="1"/>
</dbReference>
<dbReference type="InterPro" id="IPR005149">
    <property type="entry name" value="Tscrpt_reg_PadR_N"/>
</dbReference>
<evidence type="ECO:0000313" key="2">
    <source>
        <dbReference type="EMBL" id="GLQ18860.1"/>
    </source>
</evidence>
<evidence type="ECO:0000313" key="3">
    <source>
        <dbReference type="Proteomes" id="UP001161405"/>
    </source>
</evidence>
<dbReference type="InterPro" id="IPR036388">
    <property type="entry name" value="WH-like_DNA-bd_sf"/>
</dbReference>
<accession>A0ABQ5UWW1</accession>
<dbReference type="Proteomes" id="UP001161405">
    <property type="component" value="Unassembled WGS sequence"/>
</dbReference>
<dbReference type="EMBL" id="BSNI01000002">
    <property type="protein sequence ID" value="GLQ18860.1"/>
    <property type="molecule type" value="Genomic_DNA"/>
</dbReference>
<dbReference type="PANTHER" id="PTHR43252:SF6">
    <property type="entry name" value="NEGATIVE TRANSCRIPTION REGULATOR PADR"/>
    <property type="match status" value="1"/>
</dbReference>
<dbReference type="Pfam" id="PF03551">
    <property type="entry name" value="PadR"/>
    <property type="match status" value="1"/>
</dbReference>
<reference evidence="2" key="2">
    <citation type="submission" date="2023-01" db="EMBL/GenBank/DDBJ databases">
        <title>Draft genome sequence of Maritalea porphyrae strain NBRC 107169.</title>
        <authorList>
            <person name="Sun Q."/>
            <person name="Mori K."/>
        </authorList>
    </citation>
    <scope>NUCLEOTIDE SEQUENCE</scope>
    <source>
        <strain evidence="2">NBRC 107169</strain>
    </source>
</reference>
<protein>
    <recommendedName>
        <fullName evidence="1">Transcription regulator PadR N-terminal domain-containing protein</fullName>
    </recommendedName>
</protein>
<evidence type="ECO:0000259" key="1">
    <source>
        <dbReference type="Pfam" id="PF03551"/>
    </source>
</evidence>
<reference evidence="2" key="1">
    <citation type="journal article" date="2014" name="Int. J. Syst. Evol. Microbiol.">
        <title>Complete genome of a new Firmicutes species belonging to the dominant human colonic microbiota ('Ruminococcus bicirculans') reveals two chromosomes and a selective capacity to utilize plant glucans.</title>
        <authorList>
            <consortium name="NISC Comparative Sequencing Program"/>
            <person name="Wegmann U."/>
            <person name="Louis P."/>
            <person name="Goesmann A."/>
            <person name="Henrissat B."/>
            <person name="Duncan S.H."/>
            <person name="Flint H.J."/>
        </authorList>
    </citation>
    <scope>NUCLEOTIDE SEQUENCE</scope>
    <source>
        <strain evidence="2">NBRC 107169</strain>
    </source>
</reference>
<proteinExistence type="predicted"/>
<gene>
    <name evidence="2" type="ORF">GCM10007879_31090</name>
</gene>
<organism evidence="2 3">
    <name type="scientific">Maritalea porphyrae</name>
    <dbReference type="NCBI Taxonomy" id="880732"/>
    <lineage>
        <taxon>Bacteria</taxon>
        <taxon>Pseudomonadati</taxon>
        <taxon>Pseudomonadota</taxon>
        <taxon>Alphaproteobacteria</taxon>
        <taxon>Hyphomicrobiales</taxon>
        <taxon>Devosiaceae</taxon>
        <taxon>Maritalea</taxon>
    </lineage>
</organism>
<keyword evidence="3" id="KW-1185">Reference proteome</keyword>
<dbReference type="InterPro" id="IPR036390">
    <property type="entry name" value="WH_DNA-bd_sf"/>
</dbReference>
<comment type="caution">
    <text evidence="2">The sequence shown here is derived from an EMBL/GenBank/DDBJ whole genome shotgun (WGS) entry which is preliminary data.</text>
</comment>
<sequence length="180" mass="20720">MQDMIILGLLAYQDASLYDLKKTMEQSTTMFYNTSIGSIHPALTKLEKNGHVTSREEATGKRIKIIYHRTPEGAEAFQAWISEPVAVFKTRDESMLRLFYMGHVEGDVSEHIQLYIDEADKWIALLEGMLAAQDLSKVPPEFQKIAFFQFATMRYGLDTIKFGKKWYTQLLKDYHAQKIG</sequence>
<feature type="domain" description="Transcription regulator PadR N-terminal" evidence="1">
    <location>
        <begin position="6"/>
        <end position="78"/>
    </location>
</feature>
<name>A0ABQ5UWW1_9HYPH</name>